<reference evidence="2" key="1">
    <citation type="submission" date="2020-03" db="EMBL/GenBank/DDBJ databases">
        <title>The deep terrestrial virosphere.</title>
        <authorList>
            <person name="Holmfeldt K."/>
            <person name="Nilsson E."/>
            <person name="Simone D."/>
            <person name="Lopez-Fernandez M."/>
            <person name="Wu X."/>
            <person name="de Brujin I."/>
            <person name="Lundin D."/>
            <person name="Andersson A."/>
            <person name="Bertilsson S."/>
            <person name="Dopson M."/>
        </authorList>
    </citation>
    <scope>NUCLEOTIDE SEQUENCE</scope>
    <source>
        <strain evidence="1">MM415A01197</strain>
        <strain evidence="2">MM415B03903</strain>
    </source>
</reference>
<evidence type="ECO:0000313" key="1">
    <source>
        <dbReference type="EMBL" id="QJA77853.1"/>
    </source>
</evidence>
<protein>
    <submittedName>
        <fullName evidence="2">Uncharacterized protein</fullName>
    </submittedName>
</protein>
<name>A0A6M3LIT5_9ZZZZ</name>
<proteinExistence type="predicted"/>
<gene>
    <name evidence="1" type="ORF">MM415A01197_0013</name>
    <name evidence="2" type="ORF">MM415B03903_0005</name>
</gene>
<accession>A0A6M3LIT5</accession>
<dbReference type="EMBL" id="MT142306">
    <property type="protein sequence ID" value="QJA77853.1"/>
    <property type="molecule type" value="Genomic_DNA"/>
</dbReference>
<evidence type="ECO:0000313" key="2">
    <source>
        <dbReference type="EMBL" id="QJA94299.1"/>
    </source>
</evidence>
<dbReference type="AlphaFoldDB" id="A0A6M3LIT5"/>
<organism evidence="2">
    <name type="scientific">viral metagenome</name>
    <dbReference type="NCBI Taxonomy" id="1070528"/>
    <lineage>
        <taxon>unclassified sequences</taxon>
        <taxon>metagenomes</taxon>
        <taxon>organismal metagenomes</taxon>
    </lineage>
</organism>
<dbReference type="EMBL" id="MT143220">
    <property type="protein sequence ID" value="QJA94299.1"/>
    <property type="molecule type" value="Genomic_DNA"/>
</dbReference>
<sequence>MADLGLIKGSKAPIDLNRDALRVSWASPLLVTVRFSDGTKEKYICDHVEWLPHHVMLAGAVVCETWHADFVSHVREEVMDVPTNPNSCSNPS</sequence>